<dbReference type="NCBIfam" id="TIGR01141">
    <property type="entry name" value="hisC"/>
    <property type="match status" value="1"/>
</dbReference>
<feature type="modified residue" description="N6-(pyridoxal phosphate)lysine" evidence="9">
    <location>
        <position position="227"/>
    </location>
</feature>
<proteinExistence type="inferred from homology"/>
<dbReference type="CDD" id="cd00609">
    <property type="entry name" value="AAT_like"/>
    <property type="match status" value="1"/>
</dbReference>
<dbReference type="InterPro" id="IPR001917">
    <property type="entry name" value="Aminotrans_II_pyridoxalP_BS"/>
</dbReference>
<feature type="domain" description="Aminotransferase class I/classII large" evidence="10">
    <location>
        <begin position="35"/>
        <end position="360"/>
    </location>
</feature>
<keyword evidence="12" id="KW-1185">Reference proteome</keyword>
<evidence type="ECO:0000313" key="11">
    <source>
        <dbReference type="EMBL" id="WAR46805.1"/>
    </source>
</evidence>
<dbReference type="EC" id="2.6.1.9" evidence="9"/>
<gene>
    <name evidence="9 11" type="primary">hisC</name>
    <name evidence="11" type="ORF">NM686_009925</name>
</gene>
<name>A0ABY7GQN2_9GAMM</name>
<evidence type="ECO:0000256" key="4">
    <source>
        <dbReference type="ARBA" id="ARBA00011738"/>
    </source>
</evidence>
<dbReference type="InterPro" id="IPR050106">
    <property type="entry name" value="HistidinolP_aminotransfase"/>
</dbReference>
<dbReference type="PANTHER" id="PTHR43643:SF3">
    <property type="entry name" value="HISTIDINOL-PHOSPHATE AMINOTRANSFERASE"/>
    <property type="match status" value="1"/>
</dbReference>
<evidence type="ECO:0000256" key="3">
    <source>
        <dbReference type="ARBA" id="ARBA00007970"/>
    </source>
</evidence>
<comment type="pathway">
    <text evidence="2 9">Amino-acid biosynthesis; L-histidine biosynthesis; L-histidine from 5-phospho-alpha-D-ribose 1-diphosphate: step 7/9.</text>
</comment>
<dbReference type="InterPro" id="IPR015422">
    <property type="entry name" value="PyrdxlP-dep_Trfase_small"/>
</dbReference>
<keyword evidence="5 9" id="KW-0032">Aminotransferase</keyword>
<dbReference type="InterPro" id="IPR015424">
    <property type="entry name" value="PyrdxlP-dep_Trfase"/>
</dbReference>
<keyword evidence="9" id="KW-0028">Amino-acid biosynthesis</keyword>
<dbReference type="HAMAP" id="MF_01023">
    <property type="entry name" value="HisC_aminotrans_2"/>
    <property type="match status" value="1"/>
</dbReference>
<evidence type="ECO:0000256" key="9">
    <source>
        <dbReference type="HAMAP-Rule" id="MF_01023"/>
    </source>
</evidence>
<dbReference type="InterPro" id="IPR005861">
    <property type="entry name" value="HisP_aminotrans"/>
</dbReference>
<sequence length="367" mass="39830">MNRFLELALAGVQQLVPYVPGKPVDELQRELGLTEIVKLASNENPLGTGAKVAAAIQATLPELTRYPDGSGFALKAALSGKLGVAPEQITLGNGSSEILELVMRTFVSPEHEVVFSQHAFALYPILTQAVGARARKVPAKNFGHDLAAMRAAVNENTRVVFIANPNNPTGTLLAREDVEQFVASLPTHVLCVLDEAYYEFVDPAVRTESLQWPERYPNLIIARTFSKAYGLAGLRIGYGISSIEVADLLNRVRQPFNSNMLALAAAEAALGDVDYLAQTIAVNNVGMQQLTTAFKELGLEWIPSSGNFVSVDVGQNALPLYEALLQKGVIVRPVANYEMPNHLRVSIGTERENQIFIQALIEVLRGV</sequence>
<evidence type="ECO:0000256" key="1">
    <source>
        <dbReference type="ARBA" id="ARBA00001933"/>
    </source>
</evidence>
<reference evidence="11" key="1">
    <citation type="submission" date="2022-11" db="EMBL/GenBank/DDBJ databases">
        <title>Methylomonas rapida sp. nov., Carotenoid-Producing Obligate Methanotrophs with High Growth Characteristics and Biotechnological Potential.</title>
        <authorList>
            <person name="Tikhonova E.N."/>
            <person name="Suleimanov R.Z."/>
            <person name="Miroshnikov K."/>
            <person name="Oshkin I.Y."/>
            <person name="Belova S.E."/>
            <person name="Danilova O.V."/>
            <person name="Ashikhmin A."/>
            <person name="Konopkin A."/>
            <person name="But S.Y."/>
            <person name="Khmelenina V.N."/>
            <person name="Kuznetsov N."/>
            <person name="Pimenov N.V."/>
            <person name="Dedysh S.N."/>
        </authorList>
    </citation>
    <scope>NUCLEOTIDE SEQUENCE</scope>
    <source>
        <strain evidence="11">MP1</strain>
    </source>
</reference>
<dbReference type="EMBL" id="CP113517">
    <property type="protein sequence ID" value="WAR46805.1"/>
    <property type="molecule type" value="Genomic_DNA"/>
</dbReference>
<comment type="cofactor">
    <cofactor evidence="1 9">
        <name>pyridoxal 5'-phosphate</name>
        <dbReference type="ChEBI" id="CHEBI:597326"/>
    </cofactor>
</comment>
<comment type="subunit">
    <text evidence="4 9">Homodimer.</text>
</comment>
<dbReference type="PROSITE" id="PS00599">
    <property type="entry name" value="AA_TRANSFER_CLASS_2"/>
    <property type="match status" value="1"/>
</dbReference>
<dbReference type="InterPro" id="IPR015421">
    <property type="entry name" value="PyrdxlP-dep_Trfase_major"/>
</dbReference>
<dbReference type="Pfam" id="PF00155">
    <property type="entry name" value="Aminotran_1_2"/>
    <property type="match status" value="1"/>
</dbReference>
<accession>A0ABY7GQN2</accession>
<evidence type="ECO:0000256" key="7">
    <source>
        <dbReference type="ARBA" id="ARBA00022898"/>
    </source>
</evidence>
<evidence type="ECO:0000259" key="10">
    <source>
        <dbReference type="Pfam" id="PF00155"/>
    </source>
</evidence>
<keyword evidence="7 9" id="KW-0663">Pyridoxal phosphate</keyword>
<evidence type="ECO:0000256" key="2">
    <source>
        <dbReference type="ARBA" id="ARBA00005011"/>
    </source>
</evidence>
<comment type="similarity">
    <text evidence="3 9">Belongs to the class-II pyridoxal-phosphate-dependent aminotransferase family. Histidinol-phosphate aminotransferase subfamily.</text>
</comment>
<dbReference type="Gene3D" id="3.90.1150.10">
    <property type="entry name" value="Aspartate Aminotransferase, domain 1"/>
    <property type="match status" value="1"/>
</dbReference>
<organism evidence="11 12">
    <name type="scientific">Methylomonas rapida</name>
    <dbReference type="NCBI Taxonomy" id="2963939"/>
    <lineage>
        <taxon>Bacteria</taxon>
        <taxon>Pseudomonadati</taxon>
        <taxon>Pseudomonadota</taxon>
        <taxon>Gammaproteobacteria</taxon>
        <taxon>Methylococcales</taxon>
        <taxon>Methylococcaceae</taxon>
        <taxon>Methylomonas</taxon>
    </lineage>
</organism>
<evidence type="ECO:0000256" key="8">
    <source>
        <dbReference type="ARBA" id="ARBA00047481"/>
    </source>
</evidence>
<evidence type="ECO:0000256" key="6">
    <source>
        <dbReference type="ARBA" id="ARBA00022679"/>
    </source>
</evidence>
<dbReference type="PANTHER" id="PTHR43643">
    <property type="entry name" value="HISTIDINOL-PHOSPHATE AMINOTRANSFERASE 2"/>
    <property type="match status" value="1"/>
</dbReference>
<keyword evidence="9" id="KW-0368">Histidine biosynthesis</keyword>
<dbReference type="SUPFAM" id="SSF53383">
    <property type="entry name" value="PLP-dependent transferases"/>
    <property type="match status" value="1"/>
</dbReference>
<comment type="catalytic activity">
    <reaction evidence="8 9">
        <text>L-histidinol phosphate + 2-oxoglutarate = 3-(imidazol-4-yl)-2-oxopropyl phosphate + L-glutamate</text>
        <dbReference type="Rhea" id="RHEA:23744"/>
        <dbReference type="ChEBI" id="CHEBI:16810"/>
        <dbReference type="ChEBI" id="CHEBI:29985"/>
        <dbReference type="ChEBI" id="CHEBI:57766"/>
        <dbReference type="ChEBI" id="CHEBI:57980"/>
        <dbReference type="EC" id="2.6.1.9"/>
    </reaction>
</comment>
<evidence type="ECO:0000313" key="12">
    <source>
        <dbReference type="Proteomes" id="UP001162780"/>
    </source>
</evidence>
<keyword evidence="6 9" id="KW-0808">Transferase</keyword>
<dbReference type="RefSeq" id="WP_255187715.1">
    <property type="nucleotide sequence ID" value="NZ_CP113517.1"/>
</dbReference>
<evidence type="ECO:0000256" key="5">
    <source>
        <dbReference type="ARBA" id="ARBA00022576"/>
    </source>
</evidence>
<dbReference type="Proteomes" id="UP001162780">
    <property type="component" value="Chromosome"/>
</dbReference>
<protein>
    <recommendedName>
        <fullName evidence="9">Histidinol-phosphate aminotransferase</fullName>
        <ecNumber evidence="9">2.6.1.9</ecNumber>
    </recommendedName>
    <alternativeName>
        <fullName evidence="9">Imidazole acetol-phosphate transaminase</fullName>
    </alternativeName>
</protein>
<dbReference type="InterPro" id="IPR004839">
    <property type="entry name" value="Aminotransferase_I/II_large"/>
</dbReference>
<dbReference type="GO" id="GO:0004400">
    <property type="term" value="F:histidinol-phosphate transaminase activity"/>
    <property type="evidence" value="ECO:0007669"/>
    <property type="project" value="UniProtKB-EC"/>
</dbReference>
<dbReference type="Gene3D" id="3.40.640.10">
    <property type="entry name" value="Type I PLP-dependent aspartate aminotransferase-like (Major domain)"/>
    <property type="match status" value="1"/>
</dbReference>